<accession>A0A4Q9FFI2</accession>
<keyword evidence="3" id="KW-1185">Reference proteome</keyword>
<organism evidence="2 3">
    <name type="scientific">Hyunsoonleella flava</name>
    <dbReference type="NCBI Taxonomy" id="2527939"/>
    <lineage>
        <taxon>Bacteria</taxon>
        <taxon>Pseudomonadati</taxon>
        <taxon>Bacteroidota</taxon>
        <taxon>Flavobacteriia</taxon>
        <taxon>Flavobacteriales</taxon>
        <taxon>Flavobacteriaceae</taxon>
    </lineage>
</organism>
<reference evidence="2 3" key="1">
    <citation type="submission" date="2019-02" db="EMBL/GenBank/DDBJ databases">
        <title>Hyunsoonleella sp., isolated from marine sediment.</title>
        <authorList>
            <person name="Liu B.-T."/>
        </authorList>
    </citation>
    <scope>NUCLEOTIDE SEQUENCE [LARGE SCALE GENOMIC DNA]</scope>
    <source>
        <strain evidence="2 3">T58</strain>
    </source>
</reference>
<protein>
    <submittedName>
        <fullName evidence="2">YceI family protein</fullName>
    </submittedName>
</protein>
<feature type="domain" description="Lipid/polyisoprenoid-binding YceI-like" evidence="1">
    <location>
        <begin position="39"/>
        <end position="174"/>
    </location>
</feature>
<dbReference type="InterPro" id="IPR036761">
    <property type="entry name" value="TTHA0802/YceI-like_sf"/>
</dbReference>
<gene>
    <name evidence="2" type="ORF">EYD45_07270</name>
</gene>
<dbReference type="AlphaFoldDB" id="A0A4Q9FFI2"/>
<dbReference type="InterPro" id="IPR007372">
    <property type="entry name" value="Lipid/polyisoprenoid-bd_YceI"/>
</dbReference>
<dbReference type="OrthoDB" id="116832at2"/>
<comment type="caution">
    <text evidence="2">The sequence shown here is derived from an EMBL/GenBank/DDBJ whole genome shotgun (WGS) entry which is preliminary data.</text>
</comment>
<proteinExistence type="predicted"/>
<evidence type="ECO:0000313" key="3">
    <source>
        <dbReference type="Proteomes" id="UP000291142"/>
    </source>
</evidence>
<name>A0A4Q9FFI2_9FLAO</name>
<dbReference type="EMBL" id="SIRT01000004">
    <property type="protein sequence ID" value="TBN04410.1"/>
    <property type="molecule type" value="Genomic_DNA"/>
</dbReference>
<dbReference type="Pfam" id="PF04264">
    <property type="entry name" value="YceI"/>
    <property type="match status" value="1"/>
</dbReference>
<dbReference type="Gene3D" id="2.40.128.110">
    <property type="entry name" value="Lipid/polyisoprenoid-binding, YceI-like"/>
    <property type="match status" value="1"/>
</dbReference>
<dbReference type="Proteomes" id="UP000291142">
    <property type="component" value="Unassembled WGS sequence"/>
</dbReference>
<evidence type="ECO:0000259" key="1">
    <source>
        <dbReference type="Pfam" id="PF04264"/>
    </source>
</evidence>
<dbReference type="SUPFAM" id="SSF101874">
    <property type="entry name" value="YceI-like"/>
    <property type="match status" value="1"/>
</dbReference>
<evidence type="ECO:0000313" key="2">
    <source>
        <dbReference type="EMBL" id="TBN04410.1"/>
    </source>
</evidence>
<sequence>MHKFILVIMLSFLSIQKDSGKIIARQGNVSFFSYTPVENIKAENNQVLSIVDLKNNKIAVSILMNAFVFEKALMREHFNESYIESDIYPKATFEGKIIDFDPSMKGVQTRMIKGDFSMHGSNKELEIKAKIEKQNDVFVITGSFEAVVEDYDIKIPPLLRGNIAKIINVDFKFEYEAYEN</sequence>